<name>A0A7H8QPA6_TALRU</name>
<dbReference type="OrthoDB" id="4223360at2759"/>
<evidence type="ECO:0000313" key="3">
    <source>
        <dbReference type="EMBL" id="QKX55295.1"/>
    </source>
</evidence>
<reference evidence="4" key="1">
    <citation type="submission" date="2020-06" db="EMBL/GenBank/DDBJ databases">
        <title>A chromosome-scale genome assembly of Talaromyces rugulosus W13939.</title>
        <authorList>
            <person name="Wang B."/>
            <person name="Guo L."/>
            <person name="Ye K."/>
            <person name="Wang L."/>
        </authorList>
    </citation>
    <scope>NUCLEOTIDE SEQUENCE [LARGE SCALE GENOMIC DNA]</scope>
    <source>
        <strain evidence="4">W13939</strain>
    </source>
</reference>
<dbReference type="Pfam" id="PF25484">
    <property type="entry name" value="DUF7907"/>
    <property type="match status" value="1"/>
</dbReference>
<dbReference type="GeneID" id="55989896"/>
<proteinExistence type="predicted"/>
<feature type="signal peptide" evidence="1">
    <location>
        <begin position="1"/>
        <end position="20"/>
    </location>
</feature>
<dbReference type="Proteomes" id="UP000509510">
    <property type="component" value="Chromosome I"/>
</dbReference>
<evidence type="ECO:0000313" key="4">
    <source>
        <dbReference type="Proteomes" id="UP000509510"/>
    </source>
</evidence>
<evidence type="ECO:0000256" key="1">
    <source>
        <dbReference type="SAM" id="SignalP"/>
    </source>
</evidence>
<dbReference type="AlphaFoldDB" id="A0A7H8QPA6"/>
<protein>
    <recommendedName>
        <fullName evidence="2">DUF7907 domain-containing protein</fullName>
    </recommendedName>
</protein>
<accession>A0A7H8QPA6</accession>
<dbReference type="RefSeq" id="XP_035341474.1">
    <property type="nucleotide sequence ID" value="XM_035485581.1"/>
</dbReference>
<keyword evidence="4" id="KW-1185">Reference proteome</keyword>
<sequence length="176" mass="18632">MHSPTASLITLAALTTAVAGKSIGLRAEGTNSTVGQYLLRTGGNAGTIYINLLPNSTNNPNKVEIDNSTNLWINGDGGRYALNLDMGSIPQYGPSNLSSYSYSYDGGGEPIPDPTPGFSWGSIGTLNASHKSFHGWVSCNDAGDDDLQGNSFMWATAPIQNLPSPCKQIDLVKFEF</sequence>
<dbReference type="EMBL" id="CP055898">
    <property type="protein sequence ID" value="QKX55295.1"/>
    <property type="molecule type" value="Genomic_DNA"/>
</dbReference>
<dbReference type="InterPro" id="IPR057229">
    <property type="entry name" value="DUF7907"/>
</dbReference>
<dbReference type="KEGG" id="trg:TRUGW13939_02387"/>
<gene>
    <name evidence="3" type="ORF">TRUGW13939_02387</name>
</gene>
<organism evidence="3 4">
    <name type="scientific">Talaromyces rugulosus</name>
    <name type="common">Penicillium rugulosum</name>
    <dbReference type="NCBI Taxonomy" id="121627"/>
    <lineage>
        <taxon>Eukaryota</taxon>
        <taxon>Fungi</taxon>
        <taxon>Dikarya</taxon>
        <taxon>Ascomycota</taxon>
        <taxon>Pezizomycotina</taxon>
        <taxon>Eurotiomycetes</taxon>
        <taxon>Eurotiomycetidae</taxon>
        <taxon>Eurotiales</taxon>
        <taxon>Trichocomaceae</taxon>
        <taxon>Talaromyces</taxon>
        <taxon>Talaromyces sect. Islandici</taxon>
    </lineage>
</organism>
<feature type="domain" description="DUF7907" evidence="2">
    <location>
        <begin position="30"/>
        <end position="173"/>
    </location>
</feature>
<evidence type="ECO:0000259" key="2">
    <source>
        <dbReference type="Pfam" id="PF25484"/>
    </source>
</evidence>
<feature type="chain" id="PRO_5028842911" description="DUF7907 domain-containing protein" evidence="1">
    <location>
        <begin position="21"/>
        <end position="176"/>
    </location>
</feature>
<keyword evidence="1" id="KW-0732">Signal</keyword>